<evidence type="ECO:0000313" key="2">
    <source>
        <dbReference type="Proteomes" id="UP001148838"/>
    </source>
</evidence>
<dbReference type="EMBL" id="JAJSOF020000001">
    <property type="protein sequence ID" value="KAJ4451142.1"/>
    <property type="molecule type" value="Genomic_DNA"/>
</dbReference>
<protein>
    <recommendedName>
        <fullName evidence="3">HTH psq-type domain-containing protein</fullName>
    </recommendedName>
</protein>
<name>A0ABQ8TZN2_PERAM</name>
<organism evidence="1 2">
    <name type="scientific">Periplaneta americana</name>
    <name type="common">American cockroach</name>
    <name type="synonym">Blatta americana</name>
    <dbReference type="NCBI Taxonomy" id="6978"/>
    <lineage>
        <taxon>Eukaryota</taxon>
        <taxon>Metazoa</taxon>
        <taxon>Ecdysozoa</taxon>
        <taxon>Arthropoda</taxon>
        <taxon>Hexapoda</taxon>
        <taxon>Insecta</taxon>
        <taxon>Pterygota</taxon>
        <taxon>Neoptera</taxon>
        <taxon>Polyneoptera</taxon>
        <taxon>Dictyoptera</taxon>
        <taxon>Blattodea</taxon>
        <taxon>Blattoidea</taxon>
        <taxon>Blattidae</taxon>
        <taxon>Blattinae</taxon>
        <taxon>Periplaneta</taxon>
    </lineage>
</organism>
<evidence type="ECO:0008006" key="3">
    <source>
        <dbReference type="Google" id="ProtNLM"/>
    </source>
</evidence>
<keyword evidence="2" id="KW-1185">Reference proteome</keyword>
<comment type="caution">
    <text evidence="1">The sequence shown here is derived from an EMBL/GenBank/DDBJ whole genome shotgun (WGS) entry which is preliminary data.</text>
</comment>
<proteinExistence type="predicted"/>
<gene>
    <name evidence="1" type="ORF">ANN_02583</name>
</gene>
<reference evidence="1 2" key="1">
    <citation type="journal article" date="2022" name="Allergy">
        <title>Genome assembly and annotation of Periplaneta americana reveal a comprehensive cockroach allergen profile.</title>
        <authorList>
            <person name="Wang L."/>
            <person name="Xiong Q."/>
            <person name="Saelim N."/>
            <person name="Wang L."/>
            <person name="Nong W."/>
            <person name="Wan A.T."/>
            <person name="Shi M."/>
            <person name="Liu X."/>
            <person name="Cao Q."/>
            <person name="Hui J.H.L."/>
            <person name="Sookrung N."/>
            <person name="Leung T.F."/>
            <person name="Tungtrongchitr A."/>
            <person name="Tsui S.K.W."/>
        </authorList>
    </citation>
    <scope>NUCLEOTIDE SEQUENCE [LARGE SCALE GENOMIC DNA]</scope>
    <source>
        <strain evidence="1">PWHHKU_190912</strain>
    </source>
</reference>
<sequence length="379" mass="43018">MDLREVGYDGRDWINLAQDRAGLCEGGNEPPGSLKANKKEHLFFLEHPFACFVASDGPPLRKKGPTHKNTSHILPAASVEVSFQENKAFSRRSSAPVATPGVSLPVSVHKYLGQTRQKHVFPARSATRSQNFSHIKFICGKKILLRNNMWLKTATKLQFSVQQDVENVQVKPRRLSISNKVNVIQRLENGTDIKNIAGEFKARTAKTSTELSRITDAFSTGIREKVANKEEWPSLQKRETEYVLQRSGAKDESICLPLLWLNNGRLDIISGFWKLDHRSWKKVPFRSLPKISLPQTTAAGMGVSFLHTLASAPSDPSGRASSVDLWRTEEKTSDVLCMECSIVWGETWTLRRSEEKRLEAFEMWIWRRMESVKWTDNKK</sequence>
<evidence type="ECO:0000313" key="1">
    <source>
        <dbReference type="EMBL" id="KAJ4451142.1"/>
    </source>
</evidence>
<accession>A0ABQ8TZN2</accession>
<dbReference type="Proteomes" id="UP001148838">
    <property type="component" value="Unassembled WGS sequence"/>
</dbReference>